<dbReference type="Proteomes" id="UP000280935">
    <property type="component" value="Unassembled WGS sequence"/>
</dbReference>
<reference evidence="1 2" key="1">
    <citation type="submission" date="2018-11" db="EMBL/GenBank/DDBJ databases">
        <title>Genomes From Bacteria Associated with the Canine Oral Cavity: a Test Case for Automated Genome-Based Taxonomic Assignment.</title>
        <authorList>
            <person name="Coil D.A."/>
            <person name="Jospin G."/>
            <person name="Darling A.E."/>
            <person name="Wallis C."/>
            <person name="Davis I.J."/>
            <person name="Harris S."/>
            <person name="Eisen J.A."/>
            <person name="Holcombe L.J."/>
            <person name="O'Flynn C."/>
        </authorList>
    </citation>
    <scope>NUCLEOTIDE SEQUENCE [LARGE SCALE GENOMIC DNA]</scope>
    <source>
        <strain evidence="1 2">OH2822_COT-296</strain>
    </source>
</reference>
<evidence type="ECO:0000313" key="1">
    <source>
        <dbReference type="EMBL" id="RRD49459.1"/>
    </source>
</evidence>
<dbReference type="InterPro" id="IPR014710">
    <property type="entry name" value="RmlC-like_jellyroll"/>
</dbReference>
<protein>
    <submittedName>
        <fullName evidence="1">Crp/Fnr family transcriptional regulator</fullName>
    </submittedName>
</protein>
<sequence length="237" mass="26263">MRAVKPLVGSPFESRLMRQLETMVGGALPNAGALASMSVVATIDRGDPLPGGHQPMMWWVMDGSLSVQFELNGRTQIAGYVETRDIFIGSYPKEVAELLGLTSMHPLFDSPLVRTRKRGVALERSQLVGVALGVITDLALRYAKWQALLNICLLNFVTYHMNREYQFLTMNAEQRYLAFLRDSPRAASLVSQRQAANYLGLTPVGLNRVVARLRRDGRLPCAQEKEAKGKEATTDKA</sequence>
<name>A0A3P1WS46_9ACTN</name>
<comment type="caution">
    <text evidence="1">The sequence shown here is derived from an EMBL/GenBank/DDBJ whole genome shotgun (WGS) entry which is preliminary data.</text>
</comment>
<dbReference type="EMBL" id="RQYT01000016">
    <property type="protein sequence ID" value="RRD49459.1"/>
    <property type="molecule type" value="Genomic_DNA"/>
</dbReference>
<evidence type="ECO:0000313" key="2">
    <source>
        <dbReference type="Proteomes" id="UP000280935"/>
    </source>
</evidence>
<dbReference type="RefSeq" id="WP_125227998.1">
    <property type="nucleotide sequence ID" value="NZ_RQYT01000016.1"/>
</dbReference>
<gene>
    <name evidence="1" type="ORF">EII35_08300</name>
</gene>
<organism evidence="1 2">
    <name type="scientific">Arachnia propionica</name>
    <dbReference type="NCBI Taxonomy" id="1750"/>
    <lineage>
        <taxon>Bacteria</taxon>
        <taxon>Bacillati</taxon>
        <taxon>Actinomycetota</taxon>
        <taxon>Actinomycetes</taxon>
        <taxon>Propionibacteriales</taxon>
        <taxon>Propionibacteriaceae</taxon>
        <taxon>Arachnia</taxon>
    </lineage>
</organism>
<dbReference type="OrthoDB" id="9798104at2"/>
<accession>A0A3P1WS46</accession>
<dbReference type="Gene3D" id="2.60.120.10">
    <property type="entry name" value="Jelly Rolls"/>
    <property type="match status" value="1"/>
</dbReference>
<dbReference type="AlphaFoldDB" id="A0A3P1WS46"/>
<proteinExistence type="predicted"/>